<name>A0A3N0CEQ9_9ACTN</name>
<organism evidence="9 10">
    <name type="scientific">Nocardioides marmoriginsengisoli</name>
    <dbReference type="NCBI Taxonomy" id="661483"/>
    <lineage>
        <taxon>Bacteria</taxon>
        <taxon>Bacillati</taxon>
        <taxon>Actinomycetota</taxon>
        <taxon>Actinomycetes</taxon>
        <taxon>Propionibacteriales</taxon>
        <taxon>Nocardioidaceae</taxon>
        <taxon>Nocardioides</taxon>
    </lineage>
</organism>
<evidence type="ECO:0000256" key="6">
    <source>
        <dbReference type="ARBA" id="ARBA00022989"/>
    </source>
</evidence>
<dbReference type="Proteomes" id="UP000267128">
    <property type="component" value="Unassembled WGS sequence"/>
</dbReference>
<evidence type="ECO:0000256" key="4">
    <source>
        <dbReference type="ARBA" id="ARBA00022475"/>
    </source>
</evidence>
<feature type="transmembrane region" description="Helical" evidence="8">
    <location>
        <begin position="109"/>
        <end position="129"/>
    </location>
</feature>
<evidence type="ECO:0000313" key="9">
    <source>
        <dbReference type="EMBL" id="RNL61937.1"/>
    </source>
</evidence>
<feature type="transmembrane region" description="Helical" evidence="8">
    <location>
        <begin position="226"/>
        <end position="244"/>
    </location>
</feature>
<feature type="transmembrane region" description="Helical" evidence="8">
    <location>
        <begin position="135"/>
        <end position="154"/>
    </location>
</feature>
<dbReference type="PANTHER" id="PTHR30269:SF37">
    <property type="entry name" value="MEMBRANE TRANSPORTER PROTEIN"/>
    <property type="match status" value="1"/>
</dbReference>
<proteinExistence type="inferred from homology"/>
<comment type="subcellular location">
    <subcellularLocation>
        <location evidence="1 8">Cell membrane</location>
        <topology evidence="1 8">Multi-pass membrane protein</topology>
    </subcellularLocation>
</comment>
<keyword evidence="4 8" id="KW-1003">Cell membrane</keyword>
<sequence length="275" mass="28187">MTCIDGLFKPCFPRVCLTLTNIPTGRIGPTLRRMTVDNAALAPLLVGLCVFFAASYVQAVTGFGAALVAVPLLLFFTDPATAVFASTLAGVFISGWASCVDRHHVSRPLVARLSGWALAGIPVGLVLITVLPDRALQLIIVLVVLTAAAAEILGERLHPTGRGIDACGFGAGALLASTGINGPPLVAALRGLAPTAYRATLQATFLLQDLVVVVALVLIGHASTTGLLMAVAGLAAIPLGWRIGSRTFTSLTPAQLRWAIVIGLLAAAAGVLVTG</sequence>
<reference evidence="9 10" key="1">
    <citation type="submission" date="2018-11" db="EMBL/GenBank/DDBJ databases">
        <authorList>
            <person name="Li F."/>
        </authorList>
    </citation>
    <scope>NUCLEOTIDE SEQUENCE [LARGE SCALE GENOMIC DNA]</scope>
    <source>
        <strain evidence="9 10">Gsoil 097</strain>
    </source>
</reference>
<comment type="caution">
    <text evidence="9">The sequence shown here is derived from an EMBL/GenBank/DDBJ whole genome shotgun (WGS) entry which is preliminary data.</text>
</comment>
<keyword evidence="7 8" id="KW-0472">Membrane</keyword>
<keyword evidence="10" id="KW-1185">Reference proteome</keyword>
<dbReference type="AlphaFoldDB" id="A0A3N0CEQ9"/>
<dbReference type="InterPro" id="IPR052017">
    <property type="entry name" value="TSUP"/>
</dbReference>
<protein>
    <recommendedName>
        <fullName evidence="8">Probable membrane transporter protein</fullName>
    </recommendedName>
</protein>
<evidence type="ECO:0000256" key="1">
    <source>
        <dbReference type="ARBA" id="ARBA00004651"/>
    </source>
</evidence>
<gene>
    <name evidence="9" type="ORF">EFK50_08890</name>
</gene>
<feature type="transmembrane region" description="Helical" evidence="8">
    <location>
        <begin position="256"/>
        <end position="274"/>
    </location>
</feature>
<evidence type="ECO:0000256" key="3">
    <source>
        <dbReference type="ARBA" id="ARBA00022448"/>
    </source>
</evidence>
<comment type="similarity">
    <text evidence="2 8">Belongs to the 4-toluene sulfonate uptake permease (TSUP) (TC 2.A.102) family.</text>
</comment>
<accession>A0A3N0CEQ9</accession>
<feature type="transmembrane region" description="Helical" evidence="8">
    <location>
        <begin position="80"/>
        <end position="97"/>
    </location>
</feature>
<evidence type="ECO:0000256" key="5">
    <source>
        <dbReference type="ARBA" id="ARBA00022692"/>
    </source>
</evidence>
<evidence type="ECO:0000256" key="8">
    <source>
        <dbReference type="RuleBase" id="RU363041"/>
    </source>
</evidence>
<dbReference type="GO" id="GO:0005886">
    <property type="term" value="C:plasma membrane"/>
    <property type="evidence" value="ECO:0007669"/>
    <property type="project" value="UniProtKB-SubCell"/>
</dbReference>
<dbReference type="EMBL" id="RJSE01000007">
    <property type="protein sequence ID" value="RNL61937.1"/>
    <property type="molecule type" value="Genomic_DNA"/>
</dbReference>
<evidence type="ECO:0000256" key="2">
    <source>
        <dbReference type="ARBA" id="ARBA00009142"/>
    </source>
</evidence>
<dbReference type="InterPro" id="IPR002781">
    <property type="entry name" value="TM_pro_TauE-like"/>
</dbReference>
<keyword evidence="6 8" id="KW-1133">Transmembrane helix</keyword>
<keyword evidence="3" id="KW-0813">Transport</keyword>
<dbReference type="OrthoDB" id="4223106at2"/>
<keyword evidence="5 8" id="KW-0812">Transmembrane</keyword>
<dbReference type="Pfam" id="PF01925">
    <property type="entry name" value="TauE"/>
    <property type="match status" value="1"/>
</dbReference>
<evidence type="ECO:0000256" key="7">
    <source>
        <dbReference type="ARBA" id="ARBA00023136"/>
    </source>
</evidence>
<dbReference type="PANTHER" id="PTHR30269">
    <property type="entry name" value="TRANSMEMBRANE PROTEIN YFCA"/>
    <property type="match status" value="1"/>
</dbReference>
<feature type="transmembrane region" description="Helical" evidence="8">
    <location>
        <begin position="41"/>
        <end position="74"/>
    </location>
</feature>
<feature type="transmembrane region" description="Helical" evidence="8">
    <location>
        <begin position="199"/>
        <end position="219"/>
    </location>
</feature>
<feature type="transmembrane region" description="Helical" evidence="8">
    <location>
        <begin position="166"/>
        <end position="187"/>
    </location>
</feature>
<evidence type="ECO:0000313" key="10">
    <source>
        <dbReference type="Proteomes" id="UP000267128"/>
    </source>
</evidence>